<dbReference type="InterPro" id="IPR000571">
    <property type="entry name" value="Znf_CCCH"/>
</dbReference>
<dbReference type="Pfam" id="PF01585">
    <property type="entry name" value="G-patch"/>
    <property type="match status" value="1"/>
</dbReference>
<gene>
    <name evidence="16" type="ORF">FF38_06884</name>
</gene>
<evidence type="ECO:0000256" key="2">
    <source>
        <dbReference type="ARBA" id="ARBA00004123"/>
    </source>
</evidence>
<evidence type="ECO:0000256" key="1">
    <source>
        <dbReference type="ARBA" id="ARBA00004062"/>
    </source>
</evidence>
<keyword evidence="17" id="KW-1185">Reference proteome</keyword>
<evidence type="ECO:0000256" key="3">
    <source>
        <dbReference type="ARBA" id="ARBA00022414"/>
    </source>
</evidence>
<dbReference type="GO" id="GO:0008270">
    <property type="term" value="F:zinc ion binding"/>
    <property type="evidence" value="ECO:0007669"/>
    <property type="project" value="UniProtKB-KW"/>
</dbReference>
<feature type="region of interest" description="Disordered" evidence="13">
    <location>
        <begin position="248"/>
        <end position="267"/>
    </location>
</feature>
<dbReference type="GO" id="GO:0001227">
    <property type="term" value="F:DNA-binding transcription repressor activity, RNA polymerase II-specific"/>
    <property type="evidence" value="ECO:0007669"/>
    <property type="project" value="TreeGrafter"/>
</dbReference>
<evidence type="ECO:0000256" key="6">
    <source>
        <dbReference type="ARBA" id="ARBA00022771"/>
    </source>
</evidence>
<accession>A0A0L0CGS9</accession>
<dbReference type="Proteomes" id="UP000037069">
    <property type="component" value="Unassembled WGS sequence"/>
</dbReference>
<comment type="subcellular location">
    <subcellularLocation>
        <location evidence="2">Nucleus</location>
    </subcellularLocation>
</comment>
<comment type="caution">
    <text evidence="16">The sequence shown here is derived from an EMBL/GenBank/DDBJ whole genome shotgun (WGS) entry which is preliminary data.</text>
</comment>
<feature type="zinc finger region" description="C3H1-type" evidence="12">
    <location>
        <begin position="148"/>
        <end position="171"/>
    </location>
</feature>
<name>A0A0L0CGS9_LUCCU</name>
<dbReference type="Gene3D" id="2.30.30.1190">
    <property type="match status" value="1"/>
</dbReference>
<keyword evidence="6 12" id="KW-0863">Zinc-finger</keyword>
<evidence type="ECO:0000256" key="9">
    <source>
        <dbReference type="ARBA" id="ARBA00023125"/>
    </source>
</evidence>
<keyword evidence="4" id="KW-0678">Repressor</keyword>
<dbReference type="STRING" id="7375.A0A0L0CGS9"/>
<dbReference type="PANTHER" id="PTHR46297:SF1">
    <property type="entry name" value="ZINC FINGER CCCH-TYPE WITH G PATCH DOMAIN-CONTAINING PROTEIN"/>
    <property type="match status" value="1"/>
</dbReference>
<feature type="region of interest" description="Disordered" evidence="13">
    <location>
        <begin position="467"/>
        <end position="492"/>
    </location>
</feature>
<keyword evidence="9" id="KW-0238">DNA-binding</keyword>
<evidence type="ECO:0000256" key="4">
    <source>
        <dbReference type="ARBA" id="ARBA00022491"/>
    </source>
</evidence>
<dbReference type="AlphaFoldDB" id="A0A0L0CGS9"/>
<evidence type="ECO:0000256" key="10">
    <source>
        <dbReference type="ARBA" id="ARBA00023163"/>
    </source>
</evidence>
<dbReference type="EMBL" id="JRES01000418">
    <property type="protein sequence ID" value="KNC31441.1"/>
    <property type="molecule type" value="Genomic_DNA"/>
</dbReference>
<evidence type="ECO:0000259" key="14">
    <source>
        <dbReference type="PROSITE" id="PS50103"/>
    </source>
</evidence>
<dbReference type="SMART" id="SM00443">
    <property type="entry name" value="G_patch"/>
    <property type="match status" value="1"/>
</dbReference>
<dbReference type="PANTHER" id="PTHR46297">
    <property type="entry name" value="ZINC FINGER CCCH-TYPE WITH G PATCH DOMAIN-CONTAINING PROTEIN"/>
    <property type="match status" value="1"/>
</dbReference>
<dbReference type="CDD" id="cd20384">
    <property type="entry name" value="Tudor_ZGPAT"/>
    <property type="match status" value="1"/>
</dbReference>
<protein>
    <recommendedName>
        <fullName evidence="3">Zinc finger CCCH-type with G patch domain-containing protein</fullName>
    </recommendedName>
</protein>
<organism evidence="16 17">
    <name type="scientific">Lucilia cuprina</name>
    <name type="common">Green bottle fly</name>
    <name type="synonym">Australian sheep blowfly</name>
    <dbReference type="NCBI Taxonomy" id="7375"/>
    <lineage>
        <taxon>Eukaryota</taxon>
        <taxon>Metazoa</taxon>
        <taxon>Ecdysozoa</taxon>
        <taxon>Arthropoda</taxon>
        <taxon>Hexapoda</taxon>
        <taxon>Insecta</taxon>
        <taxon>Pterygota</taxon>
        <taxon>Neoptera</taxon>
        <taxon>Endopterygota</taxon>
        <taxon>Diptera</taxon>
        <taxon>Brachycera</taxon>
        <taxon>Muscomorpha</taxon>
        <taxon>Oestroidea</taxon>
        <taxon>Calliphoridae</taxon>
        <taxon>Luciliinae</taxon>
        <taxon>Lucilia</taxon>
    </lineage>
</organism>
<evidence type="ECO:0000313" key="17">
    <source>
        <dbReference type="Proteomes" id="UP000037069"/>
    </source>
</evidence>
<evidence type="ECO:0000259" key="15">
    <source>
        <dbReference type="PROSITE" id="PS50174"/>
    </source>
</evidence>
<dbReference type="OMA" id="QYTRGIG"/>
<proteinExistence type="predicted"/>
<dbReference type="GO" id="GO:0005634">
    <property type="term" value="C:nucleus"/>
    <property type="evidence" value="ECO:0007669"/>
    <property type="project" value="UniProtKB-SubCell"/>
</dbReference>
<reference evidence="16 17" key="1">
    <citation type="journal article" date="2015" name="Nat. Commun.">
        <title>Lucilia cuprina genome unlocks parasitic fly biology to underpin future interventions.</title>
        <authorList>
            <person name="Anstead C.A."/>
            <person name="Korhonen P.K."/>
            <person name="Young N.D."/>
            <person name="Hall R.S."/>
            <person name="Jex A.R."/>
            <person name="Murali S.C."/>
            <person name="Hughes D.S."/>
            <person name="Lee S.F."/>
            <person name="Perry T."/>
            <person name="Stroehlein A.J."/>
            <person name="Ansell B.R."/>
            <person name="Breugelmans B."/>
            <person name="Hofmann A."/>
            <person name="Qu J."/>
            <person name="Dugan S."/>
            <person name="Lee S.L."/>
            <person name="Chao H."/>
            <person name="Dinh H."/>
            <person name="Han Y."/>
            <person name="Doddapaneni H.V."/>
            <person name="Worley K.C."/>
            <person name="Muzny D.M."/>
            <person name="Ioannidis P."/>
            <person name="Waterhouse R.M."/>
            <person name="Zdobnov E.M."/>
            <person name="James P.J."/>
            <person name="Bagnall N.H."/>
            <person name="Kotze A.C."/>
            <person name="Gibbs R.A."/>
            <person name="Richards S."/>
            <person name="Batterham P."/>
            <person name="Gasser R.B."/>
        </authorList>
    </citation>
    <scope>NUCLEOTIDE SEQUENCE [LARGE SCALE GENOMIC DNA]</scope>
    <source>
        <strain evidence="16 17">LS</strain>
        <tissue evidence="16">Full body</tissue>
    </source>
</reference>
<evidence type="ECO:0000256" key="7">
    <source>
        <dbReference type="ARBA" id="ARBA00022833"/>
    </source>
</evidence>
<sequence length="492" mass="56244">MEEYELQLLTVEQALLTTQDESARQELQTLKDSIIELIALTQVAEEETKNEEQINDDDEIQRFMREINEISKDEKRDDGSKLQELKNKFEKMIGEKCSAPHKHTWGAVGYHNAIICGIEDEAYIDEDGNVDVKLRVLFTNPTHREMLPCNYYFEGNCRFDDANCHFSHGETIPAAELKEYTVPDFSRLSRNCVVLAKLNDRLWHRGRVLCANFVEKLCRVRLDNVKDHKEREKDFNFEDLLPIFHDEDLSSGSSSDSESDSDDYPKTSMESNLGFNNLFTYQLAQPLGNWEKHTKGIGSKLMAKMGYVYGTGLGSDGRGIITPVTAQILPPGRSLDHCMELREAANGDKDLFSVEKKLQKDQKKQEQLNAKAYARESQKSSTDVFSFINDTILATSKPTEAIQTKKPSLQSHTSKSLNVETVRVADDIRRKEREIAEVEKSLKRNASGSQLHDQLKQKLHAKNAELNQLQREEKSLSREQATRKTKEKLCVF</sequence>
<keyword evidence="8" id="KW-0805">Transcription regulation</keyword>
<evidence type="ECO:0000256" key="8">
    <source>
        <dbReference type="ARBA" id="ARBA00023015"/>
    </source>
</evidence>
<keyword evidence="5 12" id="KW-0479">Metal-binding</keyword>
<dbReference type="InterPro" id="IPR000467">
    <property type="entry name" value="G_patch_dom"/>
</dbReference>
<evidence type="ECO:0000256" key="5">
    <source>
        <dbReference type="ARBA" id="ARBA00022723"/>
    </source>
</evidence>
<feature type="compositionally biased region" description="Basic and acidic residues" evidence="13">
    <location>
        <begin position="470"/>
        <end position="492"/>
    </location>
</feature>
<evidence type="ECO:0000256" key="12">
    <source>
        <dbReference type="PROSITE-ProRule" id="PRU00723"/>
    </source>
</evidence>
<evidence type="ECO:0000256" key="11">
    <source>
        <dbReference type="ARBA" id="ARBA00023242"/>
    </source>
</evidence>
<evidence type="ECO:0000256" key="13">
    <source>
        <dbReference type="SAM" id="MobiDB-lite"/>
    </source>
</evidence>
<dbReference type="OrthoDB" id="5842926at2759"/>
<dbReference type="PROSITE" id="PS50103">
    <property type="entry name" value="ZF_C3H1"/>
    <property type="match status" value="1"/>
</dbReference>
<dbReference type="GO" id="GO:0000978">
    <property type="term" value="F:RNA polymerase II cis-regulatory region sequence-specific DNA binding"/>
    <property type="evidence" value="ECO:0007669"/>
    <property type="project" value="TreeGrafter"/>
</dbReference>
<feature type="domain" description="G-patch" evidence="15">
    <location>
        <begin position="294"/>
        <end position="340"/>
    </location>
</feature>
<evidence type="ECO:0000313" key="16">
    <source>
        <dbReference type="EMBL" id="KNC31441.1"/>
    </source>
</evidence>
<keyword evidence="7 12" id="KW-0862">Zinc</keyword>
<comment type="function">
    <text evidence="1">Transcription repressor.</text>
</comment>
<feature type="domain" description="C3H1-type" evidence="14">
    <location>
        <begin position="148"/>
        <end position="171"/>
    </location>
</feature>
<keyword evidence="11" id="KW-0539">Nucleus</keyword>
<dbReference type="PROSITE" id="PS50174">
    <property type="entry name" value="G_PATCH"/>
    <property type="match status" value="1"/>
</dbReference>
<keyword evidence="10" id="KW-0804">Transcription</keyword>